<dbReference type="GO" id="GO:0006508">
    <property type="term" value="P:proteolysis"/>
    <property type="evidence" value="ECO:0007669"/>
    <property type="project" value="UniProtKB-KW"/>
</dbReference>
<keyword evidence="9" id="KW-1185">Reference proteome</keyword>
<evidence type="ECO:0000256" key="4">
    <source>
        <dbReference type="ARBA" id="ARBA00022825"/>
    </source>
</evidence>
<dbReference type="PANTHER" id="PTHR43399">
    <property type="entry name" value="SUBTILISIN-RELATED"/>
    <property type="match status" value="1"/>
</dbReference>
<dbReference type="InterPro" id="IPR023828">
    <property type="entry name" value="Peptidase_S8_Ser-AS"/>
</dbReference>
<dbReference type="KEGG" id="ttq:NIES37_69020"/>
<keyword evidence="2 5" id="KW-0645">Protease</keyword>
<feature type="signal peptide" evidence="6">
    <location>
        <begin position="1"/>
        <end position="21"/>
    </location>
</feature>
<dbReference type="SUPFAM" id="SSF52743">
    <property type="entry name" value="Subtilisin-like"/>
    <property type="match status" value="1"/>
</dbReference>
<comment type="similarity">
    <text evidence="1 5">Belongs to the peptidase S8 family.</text>
</comment>
<dbReference type="InterPro" id="IPR000209">
    <property type="entry name" value="Peptidase_S8/S53_dom"/>
</dbReference>
<evidence type="ECO:0000256" key="6">
    <source>
        <dbReference type="SAM" id="SignalP"/>
    </source>
</evidence>
<evidence type="ECO:0000313" key="9">
    <source>
        <dbReference type="Proteomes" id="UP000218785"/>
    </source>
</evidence>
<evidence type="ECO:0000256" key="5">
    <source>
        <dbReference type="PROSITE-ProRule" id="PRU01240"/>
    </source>
</evidence>
<keyword evidence="3 5" id="KW-0378">Hydrolase</keyword>
<evidence type="ECO:0000256" key="2">
    <source>
        <dbReference type="ARBA" id="ARBA00022670"/>
    </source>
</evidence>
<dbReference type="InterPro" id="IPR051048">
    <property type="entry name" value="Peptidase_S8/S53_subtilisin"/>
</dbReference>
<accession>A0A1Z4NAX5</accession>
<dbReference type="Proteomes" id="UP000218785">
    <property type="component" value="Plasmid plasmid1"/>
</dbReference>
<feature type="active site" description="Charge relay system" evidence="5">
    <location>
        <position position="322"/>
    </location>
</feature>
<dbReference type="AlphaFoldDB" id="A0A1Z4NAX5"/>
<dbReference type="Pfam" id="PF00082">
    <property type="entry name" value="Peptidase_S8"/>
    <property type="match status" value="1"/>
</dbReference>
<dbReference type="PANTHER" id="PTHR43399:SF4">
    <property type="entry name" value="CELL WALL-ASSOCIATED PROTEASE"/>
    <property type="match status" value="1"/>
</dbReference>
<dbReference type="InterPro" id="IPR015500">
    <property type="entry name" value="Peptidase_S8_subtilisin-rel"/>
</dbReference>
<geneLocation type="plasmid" evidence="9">
    <name>Plasmid1 dna</name>
</geneLocation>
<name>A0A1Z4NAX5_9CYAN</name>
<feature type="active site" description="Charge relay system" evidence="5">
    <location>
        <position position="430"/>
    </location>
</feature>
<gene>
    <name evidence="8" type="ORF">NIES37_69020</name>
</gene>
<keyword evidence="4 5" id="KW-0720">Serine protease</keyword>
<keyword evidence="8" id="KW-0614">Plasmid</keyword>
<dbReference type="EMBL" id="AP018249">
    <property type="protein sequence ID" value="BAZ02889.1"/>
    <property type="molecule type" value="Genomic_DNA"/>
</dbReference>
<dbReference type="PROSITE" id="PS00138">
    <property type="entry name" value="SUBTILASE_SER"/>
    <property type="match status" value="1"/>
</dbReference>
<evidence type="ECO:0000313" key="8">
    <source>
        <dbReference type="EMBL" id="BAZ02889.1"/>
    </source>
</evidence>
<protein>
    <submittedName>
        <fullName evidence="8">Peptidase S8/S53</fullName>
    </submittedName>
</protein>
<dbReference type="Gene3D" id="3.40.50.200">
    <property type="entry name" value="Peptidase S8/S53 domain"/>
    <property type="match status" value="1"/>
</dbReference>
<evidence type="ECO:0000259" key="7">
    <source>
        <dbReference type="Pfam" id="PF00082"/>
    </source>
</evidence>
<dbReference type="PROSITE" id="PS51892">
    <property type="entry name" value="SUBTILASE"/>
    <property type="match status" value="1"/>
</dbReference>
<keyword evidence="6" id="KW-0732">Signal</keyword>
<reference evidence="8 9" key="1">
    <citation type="submission" date="2017-06" db="EMBL/GenBank/DDBJ databases">
        <title>Genome sequencing of cyanobaciteial culture collection at National Institute for Environmental Studies (NIES).</title>
        <authorList>
            <person name="Hirose Y."/>
            <person name="Shimura Y."/>
            <person name="Fujisawa T."/>
            <person name="Nakamura Y."/>
            <person name="Kawachi M."/>
        </authorList>
    </citation>
    <scope>NUCLEOTIDE SEQUENCE [LARGE SCALE GENOMIC DNA]</scope>
    <source>
        <strain evidence="8 9">NIES-37</strain>
        <plasmid evidence="9">Plasmid1 dna</plasmid>
    </source>
</reference>
<dbReference type="RefSeq" id="WP_096584515.1">
    <property type="nucleotide sequence ID" value="NZ_CAWNJS010000002.1"/>
</dbReference>
<feature type="active site" description="Charge relay system" evidence="5">
    <location>
        <position position="617"/>
    </location>
</feature>
<evidence type="ECO:0000256" key="1">
    <source>
        <dbReference type="ARBA" id="ARBA00011073"/>
    </source>
</evidence>
<evidence type="ECO:0000256" key="3">
    <source>
        <dbReference type="ARBA" id="ARBA00022801"/>
    </source>
</evidence>
<organism evidence="8 9">
    <name type="scientific">Tolypothrix tenuis PCC 7101</name>
    <dbReference type="NCBI Taxonomy" id="231146"/>
    <lineage>
        <taxon>Bacteria</taxon>
        <taxon>Bacillati</taxon>
        <taxon>Cyanobacteriota</taxon>
        <taxon>Cyanophyceae</taxon>
        <taxon>Nostocales</taxon>
        <taxon>Tolypothrichaceae</taxon>
        <taxon>Tolypothrix</taxon>
    </lineage>
</organism>
<dbReference type="PRINTS" id="PR00723">
    <property type="entry name" value="SUBTILISIN"/>
</dbReference>
<proteinExistence type="inferred from homology"/>
<dbReference type="InterPro" id="IPR036852">
    <property type="entry name" value="Peptidase_S8/S53_dom_sf"/>
</dbReference>
<feature type="domain" description="Peptidase S8/S53" evidence="7">
    <location>
        <begin position="313"/>
        <end position="676"/>
    </location>
</feature>
<dbReference type="GO" id="GO:0004252">
    <property type="term" value="F:serine-type endopeptidase activity"/>
    <property type="evidence" value="ECO:0007669"/>
    <property type="project" value="UniProtKB-UniRule"/>
</dbReference>
<feature type="chain" id="PRO_5012599722" evidence="6">
    <location>
        <begin position="22"/>
        <end position="720"/>
    </location>
</feature>
<sequence>MRRLISSLILAGCFFSATSFSLLPQQYRDFAQAQTADELFYTFYGQKIPLDLRRDTVAVSFKPRNTRSRSIQPLYLQLQQDLRRGGGNTRSIGSNHRSDVDVKPLGENIALVNLPSGTRASLNTVQLQIQKQPYVQEILPILSRKSQSASPETKSESVIVLPNEIVISFAGEMSESQRQIILLRHNLEVLRPLRFSKNRYLVRSKSVSGTEILHVANQLTQVAGVQSATPNFIQATSDHMSQLLATAANLPETPHAAERLQQQLAQLPQPKDTPISSNLLPLQWHLNSTPRRGQLLARTDIRATEAWRNSNGGRGVVVAVIDSLIQWDHPDLVKKTYKSGDRSDKLPGEEYGWDFSSQGEGDADTRLSSQEMSQIQAEFQDTFKLPSDQLLKKYQQLSGILKQRYPKASDSEIAHRIRNLIRAEIGSEFHGTWAAGVIAANSEDKAGILGVAPHTQILPVRVFGLRGAINMASLSEAIGYAASRNVDVINMSLGGLLPDEGLTEQIFDVLDAHRNLVIVASAGNENLDGVGFPAGIPGVVSVGATNMTGNRTFYSSYGGGLDLVAPGGEIQNSLSGGILTTGGTWLDGFWQGMSVPDYAWGLALDPLGKYVQVQGTSFSAPIVSGVVALMKGEDPKRRLSRDEIVSILNQTATYDGLNLSKADANRYRLQKEVGFGTVVDAPVSRPSGIFPKAKPVSAQEYFFGRGLVNADAAVQAVKNR</sequence>